<sequence>MSEYSFPLSKLSVGLRQASLSPPTIAIRVINTHSAPVTILTWESPLDPLALQLGLLSITPAGADTPLDLPTIKVSRKVPPESDSLITLEPGQGAERDVVLTEPLVPLDKLASDGGAKARVQCKGRWVSVWPSRLNDISEEALEKLGFGEKAMTGSFETEALEIETK</sequence>
<comment type="caution">
    <text evidence="1">The sequence shown here is derived from an EMBL/GenBank/DDBJ whole genome shotgun (WGS) entry which is preliminary data.</text>
</comment>
<accession>A0AA38VHY7</accession>
<name>A0AA38VHY7_9PEZI</name>
<dbReference type="EMBL" id="JANBVO010000051">
    <property type="protein sequence ID" value="KAJ9133256.1"/>
    <property type="molecule type" value="Genomic_DNA"/>
</dbReference>
<dbReference type="Gene3D" id="2.60.40.2970">
    <property type="match status" value="1"/>
</dbReference>
<evidence type="ECO:0000313" key="2">
    <source>
        <dbReference type="Proteomes" id="UP001174694"/>
    </source>
</evidence>
<dbReference type="AlphaFoldDB" id="A0AA38VHY7"/>
<reference evidence="1" key="1">
    <citation type="submission" date="2022-07" db="EMBL/GenBank/DDBJ databases">
        <title>Fungi with potential for degradation of polypropylene.</title>
        <authorList>
            <person name="Gostincar C."/>
        </authorList>
    </citation>
    <scope>NUCLEOTIDE SEQUENCE</scope>
    <source>
        <strain evidence="1">EXF-13308</strain>
    </source>
</reference>
<organism evidence="1 2">
    <name type="scientific">Pleurostoma richardsiae</name>
    <dbReference type="NCBI Taxonomy" id="41990"/>
    <lineage>
        <taxon>Eukaryota</taxon>
        <taxon>Fungi</taxon>
        <taxon>Dikarya</taxon>
        <taxon>Ascomycota</taxon>
        <taxon>Pezizomycotina</taxon>
        <taxon>Sordariomycetes</taxon>
        <taxon>Sordariomycetidae</taxon>
        <taxon>Calosphaeriales</taxon>
        <taxon>Pleurostomataceae</taxon>
        <taxon>Pleurostoma</taxon>
    </lineage>
</organism>
<dbReference type="Proteomes" id="UP001174694">
    <property type="component" value="Unassembled WGS sequence"/>
</dbReference>
<keyword evidence="2" id="KW-1185">Reference proteome</keyword>
<evidence type="ECO:0000313" key="1">
    <source>
        <dbReference type="EMBL" id="KAJ9133256.1"/>
    </source>
</evidence>
<protein>
    <submittedName>
        <fullName evidence="1">Uncharacterized protein</fullName>
    </submittedName>
</protein>
<proteinExistence type="predicted"/>
<gene>
    <name evidence="1" type="ORF">NKR23_g10887</name>
</gene>